<dbReference type="Proteomes" id="UP000464577">
    <property type="component" value="Chromosome"/>
</dbReference>
<gene>
    <name evidence="1" type="ORF">GJR95_00255</name>
</gene>
<evidence type="ECO:0000313" key="1">
    <source>
        <dbReference type="EMBL" id="QHV93560.1"/>
    </source>
</evidence>
<protein>
    <submittedName>
        <fullName evidence="1">Uncharacterized protein</fullName>
    </submittedName>
</protein>
<reference evidence="1 2" key="1">
    <citation type="submission" date="2019-11" db="EMBL/GenBank/DDBJ databases">
        <title>Spirosoma endbachense sp. nov., isolated from a natural salt meadow.</title>
        <authorList>
            <person name="Rojas J."/>
            <person name="Ambika Manirajan B."/>
            <person name="Ratering S."/>
            <person name="Suarez C."/>
            <person name="Geissler-Plaum R."/>
            <person name="Schnell S."/>
        </authorList>
    </citation>
    <scope>NUCLEOTIDE SEQUENCE [LARGE SCALE GENOMIC DNA]</scope>
    <source>
        <strain evidence="1 2">I-24</strain>
    </source>
</reference>
<sequence length="123" mass="13890">MESIYIWLLENTGNEGNYYTILNNRRENPSEQSAYLEIMARRSADFTVVNLLVFSSNLTDLPEKKRYEHPLEQCRFDNEQQVIDYLATGKKPGISASDETAGIQVLLVEPTDGAGTITFPADQ</sequence>
<organism evidence="1 2">
    <name type="scientific">Spirosoma endbachense</name>
    <dbReference type="NCBI Taxonomy" id="2666025"/>
    <lineage>
        <taxon>Bacteria</taxon>
        <taxon>Pseudomonadati</taxon>
        <taxon>Bacteroidota</taxon>
        <taxon>Cytophagia</taxon>
        <taxon>Cytophagales</taxon>
        <taxon>Cytophagaceae</taxon>
        <taxon>Spirosoma</taxon>
    </lineage>
</organism>
<dbReference type="KEGG" id="senf:GJR95_00255"/>
<name>A0A6P1VNJ8_9BACT</name>
<evidence type="ECO:0000313" key="2">
    <source>
        <dbReference type="Proteomes" id="UP000464577"/>
    </source>
</evidence>
<keyword evidence="2" id="KW-1185">Reference proteome</keyword>
<dbReference type="AlphaFoldDB" id="A0A6P1VNJ8"/>
<dbReference type="RefSeq" id="WP_162383979.1">
    <property type="nucleotide sequence ID" value="NZ_CP045997.1"/>
</dbReference>
<dbReference type="EMBL" id="CP045997">
    <property type="protein sequence ID" value="QHV93560.1"/>
    <property type="molecule type" value="Genomic_DNA"/>
</dbReference>
<proteinExistence type="predicted"/>
<accession>A0A6P1VNJ8</accession>